<accession>A0A931J377</accession>
<reference evidence="4" key="1">
    <citation type="submission" date="2020-12" db="EMBL/GenBank/DDBJ databases">
        <title>The genome sequence of Inhella sp. 1Y17.</title>
        <authorList>
            <person name="Liu Y."/>
        </authorList>
    </citation>
    <scope>NUCLEOTIDE SEQUENCE</scope>
    <source>
        <strain evidence="4">1Y17</strain>
    </source>
</reference>
<sequence>MKTMNRTALSLLAIASLSACMNLAPAHQRPALPVAEAVGQPAEAAVQLPNWQGFYADARLQRLIETALRHNRDLRVALANVEQAAALARVSDANRWPAVGLGAAMSRQPKAQGEGISSNYQVGLQLSAYEIDLWGKLKNQSEAAQARYLASTEGARAAQLSLVAAVASAHYALQTDEQLLALARRTLESRLESHRLVKLRFDQGAASSLELQGAISALEATRAALAQAERQRAQDEHALVLLTGQSLGPELPAATPLLDQALAPLAAGVRSEQLLQRPDVRQAEAQLIAAEANIGAARAAFFPSIFLSTSAGTASSQLSELFKQSAWSFSGQLLQPLFDAGRNRANLAASQAARDAAVAQYDKAVQQAFREVADALVARSTLTEQLRAQEAQAAAEAERLRLVELRFANGASSQLELLDAQRASFAAQQAALQVRLASLQAGVGLFRALGGGG</sequence>
<comment type="similarity">
    <text evidence="1 2">Belongs to the outer membrane factor (OMF) (TC 1.B.17) family.</text>
</comment>
<dbReference type="NCBIfam" id="TIGR01845">
    <property type="entry name" value="outer_NodT"/>
    <property type="match status" value="1"/>
</dbReference>
<keyword evidence="5" id="KW-1185">Reference proteome</keyword>
<evidence type="ECO:0000256" key="1">
    <source>
        <dbReference type="ARBA" id="ARBA00007613"/>
    </source>
</evidence>
<comment type="caution">
    <text evidence="4">The sequence shown here is derived from an EMBL/GenBank/DDBJ whole genome shotgun (WGS) entry which is preliminary data.</text>
</comment>
<keyword evidence="2" id="KW-0449">Lipoprotein</keyword>
<dbReference type="GO" id="GO:0005886">
    <property type="term" value="C:plasma membrane"/>
    <property type="evidence" value="ECO:0007669"/>
    <property type="project" value="UniProtKB-SubCell"/>
</dbReference>
<dbReference type="GO" id="GO:0015562">
    <property type="term" value="F:efflux transmembrane transporter activity"/>
    <property type="evidence" value="ECO:0007669"/>
    <property type="project" value="InterPro"/>
</dbReference>
<comment type="subcellular location">
    <subcellularLocation>
        <location evidence="2">Cell membrane</location>
        <topology evidence="2">Lipid-anchor</topology>
    </subcellularLocation>
</comment>
<dbReference type="PANTHER" id="PTHR30203">
    <property type="entry name" value="OUTER MEMBRANE CATION EFFLUX PROTEIN"/>
    <property type="match status" value="1"/>
</dbReference>
<keyword evidence="2" id="KW-0472">Membrane</keyword>
<protein>
    <submittedName>
        <fullName evidence="4">Efflux transporter outer membrane subunit</fullName>
    </submittedName>
</protein>
<dbReference type="InterPro" id="IPR003423">
    <property type="entry name" value="OMP_efflux"/>
</dbReference>
<evidence type="ECO:0000256" key="2">
    <source>
        <dbReference type="RuleBase" id="RU362097"/>
    </source>
</evidence>
<keyword evidence="2" id="KW-0812">Transmembrane</keyword>
<feature type="chain" id="PRO_5038167204" evidence="2">
    <location>
        <begin position="27"/>
        <end position="453"/>
    </location>
</feature>
<evidence type="ECO:0000256" key="3">
    <source>
        <dbReference type="SAM" id="Coils"/>
    </source>
</evidence>
<keyword evidence="2" id="KW-0564">Palmitate</keyword>
<organism evidence="4 5">
    <name type="scientific">Inhella proteolytica</name>
    <dbReference type="NCBI Taxonomy" id="2795029"/>
    <lineage>
        <taxon>Bacteria</taxon>
        <taxon>Pseudomonadati</taxon>
        <taxon>Pseudomonadota</taxon>
        <taxon>Betaproteobacteria</taxon>
        <taxon>Burkholderiales</taxon>
        <taxon>Sphaerotilaceae</taxon>
        <taxon>Inhella</taxon>
    </lineage>
</organism>
<dbReference type="AlphaFoldDB" id="A0A931J377"/>
<evidence type="ECO:0000313" key="5">
    <source>
        <dbReference type="Proteomes" id="UP000613266"/>
    </source>
</evidence>
<dbReference type="Pfam" id="PF02321">
    <property type="entry name" value="OEP"/>
    <property type="match status" value="2"/>
</dbReference>
<proteinExistence type="inferred from homology"/>
<dbReference type="PANTHER" id="PTHR30203:SF33">
    <property type="entry name" value="BLR4455 PROTEIN"/>
    <property type="match status" value="1"/>
</dbReference>
<dbReference type="Gene3D" id="1.20.1600.10">
    <property type="entry name" value="Outer membrane efflux proteins (OEP)"/>
    <property type="match status" value="1"/>
</dbReference>
<evidence type="ECO:0000313" key="4">
    <source>
        <dbReference type="EMBL" id="MBH9576087.1"/>
    </source>
</evidence>
<keyword evidence="2" id="KW-0732">Signal</keyword>
<gene>
    <name evidence="4" type="ORF">I7X39_04125</name>
</gene>
<keyword evidence="2" id="KW-1134">Transmembrane beta strand</keyword>
<name>A0A931J377_9BURK</name>
<keyword evidence="3" id="KW-0175">Coiled coil</keyword>
<dbReference type="InterPro" id="IPR010131">
    <property type="entry name" value="MdtP/NodT-like"/>
</dbReference>
<dbReference type="SUPFAM" id="SSF56954">
    <property type="entry name" value="Outer membrane efflux proteins (OEP)"/>
    <property type="match status" value="1"/>
</dbReference>
<dbReference type="EMBL" id="JAEDAK010000002">
    <property type="protein sequence ID" value="MBH9576087.1"/>
    <property type="molecule type" value="Genomic_DNA"/>
</dbReference>
<feature type="signal peptide" evidence="2">
    <location>
        <begin position="1"/>
        <end position="26"/>
    </location>
</feature>
<feature type="coiled-coil region" evidence="3">
    <location>
        <begin position="211"/>
        <end position="238"/>
    </location>
</feature>
<dbReference type="Gene3D" id="2.20.200.10">
    <property type="entry name" value="Outer membrane efflux proteins (OEP)"/>
    <property type="match status" value="1"/>
</dbReference>
<dbReference type="PROSITE" id="PS51257">
    <property type="entry name" value="PROKAR_LIPOPROTEIN"/>
    <property type="match status" value="1"/>
</dbReference>
<dbReference type="Proteomes" id="UP000613266">
    <property type="component" value="Unassembled WGS sequence"/>
</dbReference>